<protein>
    <submittedName>
        <fullName evidence="1">DinB family protein</fullName>
    </submittedName>
</protein>
<dbReference type="Pfam" id="PF04978">
    <property type="entry name" value="MST"/>
    <property type="match status" value="1"/>
</dbReference>
<sequence length="178" mass="20252">MTFSFTEVTEPDLAADELTTLRGFLDLHRSVVYRKCEGLDAAGFARRVGSSTMTLGGLLMHLALVEDDWINHVVAGNPETEPWASAPWDEDNDWDWHIAADMEPETIRAVYRENVERSRAIEAELTAADLDRLVEDSTRPRRRPRSIRWILVHMIEEYARHAGHADLLREDIDGVVGD</sequence>
<dbReference type="InterPro" id="IPR007061">
    <property type="entry name" value="MST-like"/>
</dbReference>
<dbReference type="InterPro" id="IPR034660">
    <property type="entry name" value="DinB/YfiT-like"/>
</dbReference>
<reference evidence="1 2" key="1">
    <citation type="journal article" date="2019" name="Int. J. Syst. Evol. Microbiol.">
        <title>The Global Catalogue of Microorganisms (GCM) 10K type strain sequencing project: providing services to taxonomists for standard genome sequencing and annotation.</title>
        <authorList>
            <consortium name="The Broad Institute Genomics Platform"/>
            <consortium name="The Broad Institute Genome Sequencing Center for Infectious Disease"/>
            <person name="Wu L."/>
            <person name="Ma J."/>
        </authorList>
    </citation>
    <scope>NUCLEOTIDE SEQUENCE [LARGE SCALE GENOMIC DNA]</scope>
    <source>
        <strain evidence="1 2">JCM 14546</strain>
    </source>
</reference>
<gene>
    <name evidence="1" type="ORF">GCM10009755_06050</name>
</gene>
<evidence type="ECO:0000313" key="1">
    <source>
        <dbReference type="EMBL" id="GAA2000823.1"/>
    </source>
</evidence>
<accession>A0ABN2T7F4</accession>
<organism evidence="1 2">
    <name type="scientific">Brevibacterium samyangense</name>
    <dbReference type="NCBI Taxonomy" id="366888"/>
    <lineage>
        <taxon>Bacteria</taxon>
        <taxon>Bacillati</taxon>
        <taxon>Actinomycetota</taxon>
        <taxon>Actinomycetes</taxon>
        <taxon>Micrococcales</taxon>
        <taxon>Brevibacteriaceae</taxon>
        <taxon>Brevibacterium</taxon>
    </lineage>
</organism>
<dbReference type="Proteomes" id="UP001500755">
    <property type="component" value="Unassembled WGS sequence"/>
</dbReference>
<evidence type="ECO:0000313" key="2">
    <source>
        <dbReference type="Proteomes" id="UP001500755"/>
    </source>
</evidence>
<dbReference type="Gene3D" id="1.20.120.450">
    <property type="entry name" value="dinb family like domain"/>
    <property type="match status" value="1"/>
</dbReference>
<dbReference type="RefSeq" id="WP_344306845.1">
    <property type="nucleotide sequence ID" value="NZ_BAAANO010000005.1"/>
</dbReference>
<keyword evidence="2" id="KW-1185">Reference proteome</keyword>
<dbReference type="SUPFAM" id="SSF109854">
    <property type="entry name" value="DinB/YfiT-like putative metalloenzymes"/>
    <property type="match status" value="1"/>
</dbReference>
<dbReference type="EMBL" id="BAAANO010000005">
    <property type="protein sequence ID" value="GAA2000823.1"/>
    <property type="molecule type" value="Genomic_DNA"/>
</dbReference>
<name>A0ABN2T7F4_9MICO</name>
<comment type="caution">
    <text evidence="1">The sequence shown here is derived from an EMBL/GenBank/DDBJ whole genome shotgun (WGS) entry which is preliminary data.</text>
</comment>
<proteinExistence type="predicted"/>